<dbReference type="InterPro" id="IPR036890">
    <property type="entry name" value="HATPase_C_sf"/>
</dbReference>
<sequence>MIRGAFAAGPLAWGRGVMRRLAAWPNWLWLAAVFFCMPAWAEATDACEPEILSIQMAQAPDGSRPVEGWQETVLPDRWAAHWPEYTGAVWYRVDWVRGCRDSAAPPAPVGLAMEWISLAGIVYINDDLLWRDRSLSEPFSRSWNMPRYWRLPESSLHDGVNTLWIGVHGLSSQGGGLGRVHLGEPGALESLQQTKVWHQRTMFIINLAISTVLGCLFFCIWLQDRSQHASGWYVLTAFFWIVFAANMLCTEPWPFLSTLWMARINVVACLLFVCCYCMFTWSFCRLRLRRTAWVLGLLQLGMAFAVLLVPDKWLSPVTQVAILGAAAIFSSSNLLLLGYGLVKRSVEPLVLAISGLLCIAISIHDILLMAELIKSQPLLSYTSLLTMLTLSILLGRRIARNMRRIAQFNQELSSAVSQACDDLSATLAREHALALDNSVLQERLQISRDLHDSLGGSLVRSIAVVEQARTPLDNTRFLSMLKLLRNDLRQVIDSSAQVESAGVHSPQALIAPLRHRFVNLFDELGIASEWSIPSAWRMAPSARVCLALTRLVEEALANVIKHSRARRALITLELPEQDMLVLRIEDDGVGFDVDAVQDAGLSVGMRSMHVRMERIGGSLQVSSRRGHTRLEASLHLHAAGAAEGGATLRTAN</sequence>
<keyword evidence="2 6" id="KW-0418">Kinase</keyword>
<dbReference type="GO" id="GO:0016301">
    <property type="term" value="F:kinase activity"/>
    <property type="evidence" value="ECO:0007669"/>
    <property type="project" value="UniProtKB-KW"/>
</dbReference>
<dbReference type="Gene3D" id="1.20.5.1930">
    <property type="match status" value="1"/>
</dbReference>
<proteinExistence type="predicted"/>
<feature type="transmembrane region" description="Helical" evidence="4">
    <location>
        <begin position="229"/>
        <end position="248"/>
    </location>
</feature>
<keyword evidence="4" id="KW-1133">Transmembrane helix</keyword>
<reference evidence="6 7" key="1">
    <citation type="submission" date="2019-02" db="EMBL/GenBank/DDBJ databases">
        <title>Genomic Encyclopedia of Type Strains, Phase IV (KMG-IV): sequencing the most valuable type-strain genomes for metagenomic binning, comparative biology and taxonomic classification.</title>
        <authorList>
            <person name="Goeker M."/>
        </authorList>
    </citation>
    <scope>NUCLEOTIDE SEQUENCE [LARGE SCALE GENOMIC DNA]</scope>
    <source>
        <strain evidence="6 7">DSM 16618</strain>
    </source>
</reference>
<name>A0A4Q7MPK3_9BURK</name>
<evidence type="ECO:0000259" key="5">
    <source>
        <dbReference type="SMART" id="SM00387"/>
    </source>
</evidence>
<keyword evidence="4" id="KW-0472">Membrane</keyword>
<comment type="caution">
    <text evidence="6">The sequence shown here is derived from an EMBL/GenBank/DDBJ whole genome shotgun (WGS) entry which is preliminary data.</text>
</comment>
<evidence type="ECO:0000256" key="1">
    <source>
        <dbReference type="ARBA" id="ARBA00022679"/>
    </source>
</evidence>
<accession>A0A4Q7MPK3</accession>
<dbReference type="PANTHER" id="PTHR24421">
    <property type="entry name" value="NITRATE/NITRITE SENSOR PROTEIN NARX-RELATED"/>
    <property type="match status" value="1"/>
</dbReference>
<dbReference type="InterPro" id="IPR050482">
    <property type="entry name" value="Sensor_HK_TwoCompSys"/>
</dbReference>
<dbReference type="Proteomes" id="UP000292039">
    <property type="component" value="Unassembled WGS sequence"/>
</dbReference>
<dbReference type="Pfam" id="PF02518">
    <property type="entry name" value="HATPase_c"/>
    <property type="match status" value="1"/>
</dbReference>
<dbReference type="Gene3D" id="3.30.565.10">
    <property type="entry name" value="Histidine kinase-like ATPase, C-terminal domain"/>
    <property type="match status" value="1"/>
</dbReference>
<feature type="transmembrane region" description="Helical" evidence="4">
    <location>
        <begin position="260"/>
        <end position="279"/>
    </location>
</feature>
<dbReference type="InterPro" id="IPR003594">
    <property type="entry name" value="HATPase_dom"/>
</dbReference>
<keyword evidence="4" id="KW-0812">Transmembrane</keyword>
<feature type="transmembrane region" description="Helical" evidence="4">
    <location>
        <begin position="291"/>
        <end position="309"/>
    </location>
</feature>
<evidence type="ECO:0000313" key="6">
    <source>
        <dbReference type="EMBL" id="RZS69643.1"/>
    </source>
</evidence>
<evidence type="ECO:0000313" key="7">
    <source>
        <dbReference type="Proteomes" id="UP000292039"/>
    </source>
</evidence>
<dbReference type="Pfam" id="PF07695">
    <property type="entry name" value="7TMR-DISM_7TM"/>
    <property type="match status" value="1"/>
</dbReference>
<dbReference type="InterPro" id="IPR011623">
    <property type="entry name" value="7TMR_DISM_rcpt_extracell_dom1"/>
</dbReference>
<feature type="transmembrane region" description="Helical" evidence="4">
    <location>
        <begin position="202"/>
        <end position="222"/>
    </location>
</feature>
<dbReference type="GO" id="GO:0000160">
    <property type="term" value="P:phosphorelay signal transduction system"/>
    <property type="evidence" value="ECO:0007669"/>
    <property type="project" value="UniProtKB-KW"/>
</dbReference>
<evidence type="ECO:0000256" key="3">
    <source>
        <dbReference type="ARBA" id="ARBA00023012"/>
    </source>
</evidence>
<evidence type="ECO:0000256" key="2">
    <source>
        <dbReference type="ARBA" id="ARBA00022777"/>
    </source>
</evidence>
<evidence type="ECO:0000256" key="4">
    <source>
        <dbReference type="SAM" id="Phobius"/>
    </source>
</evidence>
<dbReference type="SUPFAM" id="SSF55874">
    <property type="entry name" value="ATPase domain of HSP90 chaperone/DNA topoisomerase II/histidine kinase"/>
    <property type="match status" value="1"/>
</dbReference>
<feature type="domain" description="Histidine kinase/HSP90-like ATPase" evidence="5">
    <location>
        <begin position="543"/>
        <end position="638"/>
    </location>
</feature>
<dbReference type="EMBL" id="SGWZ01000003">
    <property type="protein sequence ID" value="RZS69643.1"/>
    <property type="molecule type" value="Genomic_DNA"/>
</dbReference>
<gene>
    <name evidence="6" type="ORF">EV679_2247</name>
</gene>
<organism evidence="6 7">
    <name type="scientific">Kerstersia gyiorum</name>
    <dbReference type="NCBI Taxonomy" id="206506"/>
    <lineage>
        <taxon>Bacteria</taxon>
        <taxon>Pseudomonadati</taxon>
        <taxon>Pseudomonadota</taxon>
        <taxon>Betaproteobacteria</taxon>
        <taxon>Burkholderiales</taxon>
        <taxon>Alcaligenaceae</taxon>
        <taxon>Kerstersia</taxon>
    </lineage>
</organism>
<keyword evidence="3" id="KW-0902">Two-component regulatory system</keyword>
<feature type="transmembrane region" description="Helical" evidence="4">
    <location>
        <begin position="378"/>
        <end position="395"/>
    </location>
</feature>
<dbReference type="SMART" id="SM00387">
    <property type="entry name" value="HATPase_c"/>
    <property type="match status" value="1"/>
</dbReference>
<feature type="transmembrane region" description="Helical" evidence="4">
    <location>
        <begin position="321"/>
        <end position="342"/>
    </location>
</feature>
<protein>
    <submittedName>
        <fullName evidence="6">Signal transduction histidine kinase</fullName>
    </submittedName>
</protein>
<feature type="transmembrane region" description="Helical" evidence="4">
    <location>
        <begin position="349"/>
        <end position="372"/>
    </location>
</feature>
<dbReference type="CDD" id="cd16917">
    <property type="entry name" value="HATPase_UhpB-NarQ-NarX-like"/>
    <property type="match status" value="1"/>
</dbReference>
<keyword evidence="1" id="KW-0808">Transferase</keyword>
<dbReference type="AlphaFoldDB" id="A0A4Q7MPK3"/>